<dbReference type="GO" id="GO:0097157">
    <property type="term" value="F:pre-mRNA intronic binding"/>
    <property type="evidence" value="ECO:0007669"/>
    <property type="project" value="TreeGrafter"/>
</dbReference>
<dbReference type="GO" id="GO:0000244">
    <property type="term" value="P:spliceosomal tri-snRNP complex assembly"/>
    <property type="evidence" value="ECO:0007669"/>
    <property type="project" value="TreeGrafter"/>
</dbReference>
<dbReference type="GO" id="GO:0030620">
    <property type="term" value="F:U2 snRNA binding"/>
    <property type="evidence" value="ECO:0007669"/>
    <property type="project" value="TreeGrafter"/>
</dbReference>
<gene>
    <name evidence="2" type="ORF">CYNAS_LOCUS14607</name>
</gene>
<dbReference type="Pfam" id="PF08083">
    <property type="entry name" value="PROCN"/>
    <property type="match status" value="1"/>
</dbReference>
<name>A0AA36H2R3_CYLNA</name>
<dbReference type="Proteomes" id="UP001176961">
    <property type="component" value="Unassembled WGS sequence"/>
</dbReference>
<dbReference type="InterPro" id="IPR012592">
    <property type="entry name" value="PROCN"/>
</dbReference>
<dbReference type="EMBL" id="CATQJL010000305">
    <property type="protein sequence ID" value="CAJ0602624.1"/>
    <property type="molecule type" value="Genomic_DNA"/>
</dbReference>
<evidence type="ECO:0000313" key="3">
    <source>
        <dbReference type="Proteomes" id="UP001176961"/>
    </source>
</evidence>
<evidence type="ECO:0000313" key="2">
    <source>
        <dbReference type="EMBL" id="CAJ0602624.1"/>
    </source>
</evidence>
<dbReference type="GO" id="GO:0030623">
    <property type="term" value="F:U5 snRNA binding"/>
    <property type="evidence" value="ECO:0007669"/>
    <property type="project" value="TreeGrafter"/>
</dbReference>
<dbReference type="AlphaFoldDB" id="A0AA36H2R3"/>
<dbReference type="PANTHER" id="PTHR11140:SF0">
    <property type="entry name" value="PRE-MRNA-PROCESSING-SPLICING FACTOR 8"/>
    <property type="match status" value="1"/>
</dbReference>
<dbReference type="GO" id="GO:0071013">
    <property type="term" value="C:catalytic step 2 spliceosome"/>
    <property type="evidence" value="ECO:0007669"/>
    <property type="project" value="TreeGrafter"/>
</dbReference>
<comment type="caution">
    <text evidence="2">The sequence shown here is derived from an EMBL/GenBank/DDBJ whole genome shotgun (WGS) entry which is preliminary data.</text>
</comment>
<sequence length="70" mass="8203">MAYIPWKVSGLLIGVENMIVRNLEATADWWTNSVYCNRERVRRGATVEKIVYRAIHQVILEAEQERQLIT</sequence>
<reference evidence="2" key="1">
    <citation type="submission" date="2023-07" db="EMBL/GenBank/DDBJ databases">
        <authorList>
            <consortium name="CYATHOMIX"/>
        </authorList>
    </citation>
    <scope>NUCLEOTIDE SEQUENCE</scope>
    <source>
        <strain evidence="2">N/A</strain>
    </source>
</reference>
<dbReference type="InterPro" id="IPR027652">
    <property type="entry name" value="PRP8"/>
</dbReference>
<protein>
    <recommendedName>
        <fullName evidence="1">PROCN domain-containing protein</fullName>
    </recommendedName>
</protein>
<evidence type="ECO:0000259" key="1">
    <source>
        <dbReference type="Pfam" id="PF08083"/>
    </source>
</evidence>
<dbReference type="PANTHER" id="PTHR11140">
    <property type="entry name" value="PRE-MRNA SPLICING FACTOR PRP8"/>
    <property type="match status" value="1"/>
</dbReference>
<dbReference type="GO" id="GO:0017070">
    <property type="term" value="F:U6 snRNA binding"/>
    <property type="evidence" value="ECO:0007669"/>
    <property type="project" value="TreeGrafter"/>
</dbReference>
<proteinExistence type="predicted"/>
<feature type="domain" description="PROCN" evidence="1">
    <location>
        <begin position="2"/>
        <end position="67"/>
    </location>
</feature>
<accession>A0AA36H2R3</accession>
<dbReference type="GO" id="GO:0030619">
    <property type="term" value="F:U1 snRNA binding"/>
    <property type="evidence" value="ECO:0007669"/>
    <property type="project" value="TreeGrafter"/>
</dbReference>
<organism evidence="2 3">
    <name type="scientific">Cylicocyclus nassatus</name>
    <name type="common">Nematode worm</name>
    <dbReference type="NCBI Taxonomy" id="53992"/>
    <lineage>
        <taxon>Eukaryota</taxon>
        <taxon>Metazoa</taxon>
        <taxon>Ecdysozoa</taxon>
        <taxon>Nematoda</taxon>
        <taxon>Chromadorea</taxon>
        <taxon>Rhabditida</taxon>
        <taxon>Rhabditina</taxon>
        <taxon>Rhabditomorpha</taxon>
        <taxon>Strongyloidea</taxon>
        <taxon>Strongylidae</taxon>
        <taxon>Cylicocyclus</taxon>
    </lineage>
</organism>
<keyword evidence="3" id="KW-1185">Reference proteome</keyword>
<dbReference type="GO" id="GO:0005682">
    <property type="term" value="C:U5 snRNP"/>
    <property type="evidence" value="ECO:0007669"/>
    <property type="project" value="TreeGrafter"/>
</dbReference>